<evidence type="ECO:0000313" key="1">
    <source>
        <dbReference type="EMBL" id="CAB4151947.1"/>
    </source>
</evidence>
<reference evidence="1" key="1">
    <citation type="submission" date="2020-04" db="EMBL/GenBank/DDBJ databases">
        <authorList>
            <person name="Chiriac C."/>
            <person name="Salcher M."/>
            <person name="Ghai R."/>
            <person name="Kavagutti S V."/>
        </authorList>
    </citation>
    <scope>NUCLEOTIDE SEQUENCE</scope>
</reference>
<dbReference type="Gene3D" id="3.30.300.260">
    <property type="match status" value="1"/>
</dbReference>
<dbReference type="EMBL" id="LR796553">
    <property type="protein sequence ID" value="CAB4151947.1"/>
    <property type="molecule type" value="Genomic_DNA"/>
</dbReference>
<sequence length="70" mass="8516">MKAKNLNHATVFDCRLKNIPCQIAYWNREMYSVLDRKGYHAPWLEAKVESWEIEELIAEDRRDRREMCDE</sequence>
<name>A0A6J5N0V8_9CAUD</name>
<organism evidence="1">
    <name type="scientific">uncultured Caudovirales phage</name>
    <dbReference type="NCBI Taxonomy" id="2100421"/>
    <lineage>
        <taxon>Viruses</taxon>
        <taxon>Duplodnaviria</taxon>
        <taxon>Heunggongvirae</taxon>
        <taxon>Uroviricota</taxon>
        <taxon>Caudoviricetes</taxon>
        <taxon>Peduoviridae</taxon>
        <taxon>Maltschvirus</taxon>
        <taxon>Maltschvirus maltsch</taxon>
    </lineage>
</organism>
<gene>
    <name evidence="1" type="ORF">UFOVP586_42</name>
</gene>
<accession>A0A6J5N0V8</accession>
<protein>
    <submittedName>
        <fullName evidence="1">Uncharacterized protein</fullName>
    </submittedName>
</protein>
<proteinExistence type="predicted"/>